<organism evidence="3 4">
    <name type="scientific">Coprococcus eutactus</name>
    <dbReference type="NCBI Taxonomy" id="33043"/>
    <lineage>
        <taxon>Bacteria</taxon>
        <taxon>Bacillati</taxon>
        <taxon>Bacillota</taxon>
        <taxon>Clostridia</taxon>
        <taxon>Lachnospirales</taxon>
        <taxon>Lachnospiraceae</taxon>
        <taxon>Coprococcus</taxon>
    </lineage>
</organism>
<evidence type="ECO:0000313" key="3">
    <source>
        <dbReference type="EMBL" id="RGS44402.1"/>
    </source>
</evidence>
<comment type="caution">
    <text evidence="3">The sequence shown here is derived from an EMBL/GenBank/DDBJ whole genome shotgun (WGS) entry which is preliminary data.</text>
</comment>
<evidence type="ECO:0000256" key="1">
    <source>
        <dbReference type="SAM" id="MobiDB-lite"/>
    </source>
</evidence>
<sequence>MNKLDMSKAGSIFGNGIPPDNPDESAQEESTAAEAAGTATEETEEKEIYQAYGVGELGDGYENAYDDDDEPSLSNEEFYSQLESNGVDTGRNRPAPEMQQEETPAEDLPEESKVFPDKESAKYAAVKSEEQIKAEEERRSVVINGIRFFLHMLGKEQPNAEPETDMPEMTLAGTKVRTYKGLVKRPKTKYATPKNANGNPVKKIVMFLLVCVAVGIGAGVLGNSYAVSVGDDSISSMSALWNGLMGLESGMQIVTSPIYGSIFGMDFLIGFGILALIGVFIYLDKEQKKLSRVGHEHGNARLGKNSDFKSFKKKFMD</sequence>
<feature type="region of interest" description="Disordered" evidence="1">
    <location>
        <begin position="1"/>
        <end position="116"/>
    </location>
</feature>
<keyword evidence="2" id="KW-0472">Membrane</keyword>
<proteinExistence type="predicted"/>
<feature type="compositionally biased region" description="Low complexity" evidence="1">
    <location>
        <begin position="28"/>
        <end position="40"/>
    </location>
</feature>
<reference evidence="3 4" key="1">
    <citation type="submission" date="2018-08" db="EMBL/GenBank/DDBJ databases">
        <title>A genome reference for cultivated species of the human gut microbiota.</title>
        <authorList>
            <person name="Zou Y."/>
            <person name="Xue W."/>
            <person name="Luo G."/>
        </authorList>
    </citation>
    <scope>NUCLEOTIDE SEQUENCE [LARGE SCALE GENOMIC DNA]</scope>
    <source>
        <strain evidence="3 4">AF22-21</strain>
    </source>
</reference>
<evidence type="ECO:0000313" key="4">
    <source>
        <dbReference type="Proteomes" id="UP000283295"/>
    </source>
</evidence>
<feature type="compositionally biased region" description="Polar residues" evidence="1">
    <location>
        <begin position="72"/>
        <end position="87"/>
    </location>
</feature>
<dbReference type="EMBL" id="QRVK01000001">
    <property type="protein sequence ID" value="RGS44402.1"/>
    <property type="molecule type" value="Genomic_DNA"/>
</dbReference>
<keyword evidence="2" id="KW-0812">Transmembrane</keyword>
<dbReference type="Proteomes" id="UP000283295">
    <property type="component" value="Unassembled WGS sequence"/>
</dbReference>
<gene>
    <name evidence="3" type="ORF">DWX94_01015</name>
</gene>
<feature type="compositionally biased region" description="Acidic residues" evidence="1">
    <location>
        <begin position="99"/>
        <end position="109"/>
    </location>
</feature>
<keyword evidence="2" id="KW-1133">Transmembrane helix</keyword>
<accession>A0A412IWB9</accession>
<name>A0A412IWB9_9FIRM</name>
<feature type="transmembrane region" description="Helical" evidence="2">
    <location>
        <begin position="204"/>
        <end position="227"/>
    </location>
</feature>
<dbReference type="AlphaFoldDB" id="A0A412IWB9"/>
<feature type="transmembrane region" description="Helical" evidence="2">
    <location>
        <begin position="258"/>
        <end position="283"/>
    </location>
</feature>
<evidence type="ECO:0000256" key="2">
    <source>
        <dbReference type="SAM" id="Phobius"/>
    </source>
</evidence>
<protein>
    <submittedName>
        <fullName evidence="3">Uncharacterized protein</fullName>
    </submittedName>
</protein>